<evidence type="ECO:0000313" key="5">
    <source>
        <dbReference type="Proteomes" id="UP000320781"/>
    </source>
</evidence>
<dbReference type="Gene3D" id="3.20.20.70">
    <property type="entry name" value="Aldolase class I"/>
    <property type="match status" value="1"/>
</dbReference>
<dbReference type="PANTHER" id="PTHR43018">
    <property type="entry name" value="PHOSPHO-2-DEHYDRO-3-DEOXYHEPTONATE ALDOLASE"/>
    <property type="match status" value="1"/>
</dbReference>
<reference evidence="4 5" key="1">
    <citation type="submission" date="2019-03" db="EMBL/GenBank/DDBJ databases">
        <title>Metabolic potential of uncultured bacteria and archaea associated with petroleum seepage in deep-sea sediments.</title>
        <authorList>
            <person name="Dong X."/>
            <person name="Hubert C."/>
        </authorList>
    </citation>
    <scope>NUCLEOTIDE SEQUENCE [LARGE SCALE GENOMIC DNA]</scope>
    <source>
        <strain evidence="4">E44_bin92</strain>
    </source>
</reference>
<name>A0A523QK76_UNCAE</name>
<dbReference type="InterPro" id="IPR013785">
    <property type="entry name" value="Aldolase_TIM"/>
</dbReference>
<evidence type="ECO:0000256" key="1">
    <source>
        <dbReference type="ARBA" id="ARBA00022679"/>
    </source>
</evidence>
<dbReference type="NCBIfam" id="TIGR01361">
    <property type="entry name" value="DAHP_synth_Bsub"/>
    <property type="match status" value="1"/>
</dbReference>
<keyword evidence="1 4" id="KW-0808">Transferase</keyword>
<sequence>MIITLKPDTTQKGIEHVVEKIKELGFAPHISKGAKRTIIGVIGENPIRYRSVFEAMFIVESVVPISRPYKLVSREFKKENTKFKVGGVEIGGKKVVVMAGPCAVENRDLILEVAKEVKGAGAKVLRGGAFKPRTSPYSFQGLGKEGLKLLAEVSTITGLPVVTEAMDPRQVEMVSEYAHIIQIGARNMQNFDLLREVGRGKCPVLLKRGIASTVKEFLMSAEYILSGGNYNLILCERGIRTFEDGTRFTLDLSAIPLIKKLTHLPVLVDPSHGTGMRDLVVPMSRAAIAAGSDGLMVEVHPRPEEALSDGLQALPPQDFRHLMQEIKAVATALGRES</sequence>
<accession>A0A523QK76</accession>
<dbReference type="NCBIfam" id="NF006421">
    <property type="entry name" value="PRK08673.1"/>
    <property type="match status" value="1"/>
</dbReference>
<dbReference type="EC" id="2.5.1.54" evidence="4"/>
<dbReference type="SUPFAM" id="SSF51569">
    <property type="entry name" value="Aldolase"/>
    <property type="match status" value="1"/>
</dbReference>
<dbReference type="Gene3D" id="3.30.70.1140">
    <property type="entry name" value="Phospho-2-dehydro-3-deoxyheptonate aldolase, domain 1"/>
    <property type="match status" value="1"/>
</dbReference>
<proteinExistence type="predicted"/>
<protein>
    <submittedName>
        <fullName evidence="4">3-deoxy-7-phosphoheptulonate synthase</fullName>
        <ecNumber evidence="4">2.5.1.54</ecNumber>
    </submittedName>
</protein>
<dbReference type="Proteomes" id="UP000320781">
    <property type="component" value="Unassembled WGS sequence"/>
</dbReference>
<gene>
    <name evidence="4" type="primary">aroF</name>
    <name evidence="4" type="ORF">E3J95_02980</name>
</gene>
<dbReference type="EMBL" id="SOKU01000138">
    <property type="protein sequence ID" value="TES86045.1"/>
    <property type="molecule type" value="Genomic_DNA"/>
</dbReference>
<dbReference type="GO" id="GO:0009073">
    <property type="term" value="P:aromatic amino acid family biosynthetic process"/>
    <property type="evidence" value="ECO:0007669"/>
    <property type="project" value="InterPro"/>
</dbReference>
<organism evidence="4 5">
    <name type="scientific">Aerophobetes bacterium</name>
    <dbReference type="NCBI Taxonomy" id="2030807"/>
    <lineage>
        <taxon>Bacteria</taxon>
        <taxon>Candidatus Aerophobota</taxon>
    </lineage>
</organism>
<evidence type="ECO:0000313" key="4">
    <source>
        <dbReference type="EMBL" id="TES86045.1"/>
    </source>
</evidence>
<evidence type="ECO:0000259" key="3">
    <source>
        <dbReference type="Pfam" id="PF18152"/>
    </source>
</evidence>
<dbReference type="PANTHER" id="PTHR43018:SF2">
    <property type="entry name" value="PHOSPHO-2-DEHYDRO-3-DEOXYHEPTONATE ALDOLASE"/>
    <property type="match status" value="1"/>
</dbReference>
<dbReference type="InterPro" id="IPR006218">
    <property type="entry name" value="DAHP1/KDSA"/>
</dbReference>
<dbReference type="GO" id="GO:0003849">
    <property type="term" value="F:3-deoxy-7-phosphoheptulonate synthase activity"/>
    <property type="evidence" value="ECO:0007669"/>
    <property type="project" value="UniProtKB-EC"/>
</dbReference>
<dbReference type="InterPro" id="IPR052899">
    <property type="entry name" value="Class-I_DAHP_synthase"/>
</dbReference>
<evidence type="ECO:0000259" key="2">
    <source>
        <dbReference type="Pfam" id="PF00793"/>
    </source>
</evidence>
<dbReference type="Pfam" id="PF00793">
    <property type="entry name" value="DAHP_synth_1"/>
    <property type="match status" value="1"/>
</dbReference>
<feature type="domain" description="DAHP synthetase I/KDSA" evidence="2">
    <location>
        <begin position="87"/>
        <end position="327"/>
    </location>
</feature>
<dbReference type="AlphaFoldDB" id="A0A523QK76"/>
<comment type="caution">
    <text evidence="4">The sequence shown here is derived from an EMBL/GenBank/DDBJ whole genome shotgun (WGS) entry which is preliminary data.</text>
</comment>
<dbReference type="InterPro" id="IPR041071">
    <property type="entry name" value="DAHP_snth_FXD"/>
</dbReference>
<dbReference type="Pfam" id="PF18152">
    <property type="entry name" value="DAHP_snth_FXD"/>
    <property type="match status" value="1"/>
</dbReference>
<dbReference type="NCBIfam" id="NF009239">
    <property type="entry name" value="PRK12595.1"/>
    <property type="match status" value="1"/>
</dbReference>
<feature type="domain" description="DAHP synthase ferredoxin-like" evidence="3">
    <location>
        <begin position="1"/>
        <end position="66"/>
    </location>
</feature>
<dbReference type="GO" id="GO:0016832">
    <property type="term" value="F:aldehyde-lyase activity"/>
    <property type="evidence" value="ECO:0007669"/>
    <property type="project" value="InterPro"/>
</dbReference>
<dbReference type="InterPro" id="IPR006268">
    <property type="entry name" value="DAHP_syn_2"/>
</dbReference>